<dbReference type="EMBL" id="CAJNOQ010003549">
    <property type="protein sequence ID" value="CAF1017876.1"/>
    <property type="molecule type" value="Genomic_DNA"/>
</dbReference>
<dbReference type="PANTHER" id="PTHR35596">
    <property type="entry name" value="DUF2263 DOMAIN-CONTAINING PROTEIN"/>
    <property type="match status" value="1"/>
</dbReference>
<comment type="caution">
    <text evidence="3">The sequence shown here is derived from an EMBL/GenBank/DDBJ whole genome shotgun (WGS) entry which is preliminary data.</text>
</comment>
<dbReference type="PANTHER" id="PTHR35596:SF1">
    <property type="entry name" value="MICROBIAL-TYPE PARG CATALYTIC DOMAIN-CONTAINING PROTEIN"/>
    <property type="match status" value="1"/>
</dbReference>
<protein>
    <recommendedName>
        <fullName evidence="2">Microbial-type PARG catalytic domain-containing protein</fullName>
    </recommendedName>
</protein>
<keyword evidence="5" id="KW-1185">Reference proteome</keyword>
<evidence type="ECO:0000256" key="1">
    <source>
        <dbReference type="SAM" id="MobiDB-lite"/>
    </source>
</evidence>
<organism evidence="3 5">
    <name type="scientific">Didymodactylos carnosus</name>
    <dbReference type="NCBI Taxonomy" id="1234261"/>
    <lineage>
        <taxon>Eukaryota</taxon>
        <taxon>Metazoa</taxon>
        <taxon>Spiralia</taxon>
        <taxon>Gnathifera</taxon>
        <taxon>Rotifera</taxon>
        <taxon>Eurotatoria</taxon>
        <taxon>Bdelloidea</taxon>
        <taxon>Philodinida</taxon>
        <taxon>Philodinidae</taxon>
        <taxon>Didymodactylos</taxon>
    </lineage>
</organism>
<dbReference type="SUPFAM" id="SSF52949">
    <property type="entry name" value="Macro domain-like"/>
    <property type="match status" value="1"/>
</dbReference>
<evidence type="ECO:0000313" key="4">
    <source>
        <dbReference type="EMBL" id="CAF3789343.1"/>
    </source>
</evidence>
<evidence type="ECO:0000259" key="2">
    <source>
        <dbReference type="Pfam" id="PF10021"/>
    </source>
</evidence>
<feature type="compositionally biased region" description="Low complexity" evidence="1">
    <location>
        <begin position="90"/>
        <end position="99"/>
    </location>
</feature>
<feature type="region of interest" description="Disordered" evidence="1">
    <location>
        <begin position="1"/>
        <end position="47"/>
    </location>
</feature>
<dbReference type="NCBIfam" id="TIGR02452">
    <property type="entry name" value="TIGR02452 family protein"/>
    <property type="match status" value="1"/>
</dbReference>
<dbReference type="Gene3D" id="3.40.220.10">
    <property type="entry name" value="Leucine Aminopeptidase, subunit E, domain 1"/>
    <property type="match status" value="1"/>
</dbReference>
<name>A0A814HYK3_9BILA</name>
<feature type="compositionally biased region" description="Low complexity" evidence="1">
    <location>
        <begin position="24"/>
        <end position="44"/>
    </location>
</feature>
<dbReference type="OrthoDB" id="9985428at2759"/>
<feature type="compositionally biased region" description="Polar residues" evidence="1">
    <location>
        <begin position="1848"/>
        <end position="1865"/>
    </location>
</feature>
<gene>
    <name evidence="3" type="ORF">GPM918_LOCUS14618</name>
    <name evidence="4" type="ORF">SRO942_LOCUS14618</name>
</gene>
<dbReference type="EMBL" id="CAJOBC010003549">
    <property type="protein sequence ID" value="CAF3789343.1"/>
    <property type="molecule type" value="Genomic_DNA"/>
</dbReference>
<feature type="region of interest" description="Disordered" evidence="1">
    <location>
        <begin position="2019"/>
        <end position="2038"/>
    </location>
</feature>
<feature type="region of interest" description="Disordered" evidence="1">
    <location>
        <begin position="1788"/>
        <end position="1810"/>
    </location>
</feature>
<feature type="compositionally biased region" description="Low complexity" evidence="1">
    <location>
        <begin position="1869"/>
        <end position="1881"/>
    </location>
</feature>
<feature type="region of interest" description="Disordered" evidence="1">
    <location>
        <begin position="1848"/>
        <end position="1901"/>
    </location>
</feature>
<dbReference type="Proteomes" id="UP000681722">
    <property type="component" value="Unassembled WGS sequence"/>
</dbReference>
<dbReference type="InterPro" id="IPR012664">
    <property type="entry name" value="CHP02452"/>
</dbReference>
<dbReference type="InterPro" id="IPR019261">
    <property type="entry name" value="PARG_cat_microbial"/>
</dbReference>
<reference evidence="3" key="1">
    <citation type="submission" date="2021-02" db="EMBL/GenBank/DDBJ databases">
        <authorList>
            <person name="Nowell W R."/>
        </authorList>
    </citation>
    <scope>NUCLEOTIDE SEQUENCE</scope>
</reference>
<proteinExistence type="predicted"/>
<accession>A0A814HYK3</accession>
<dbReference type="InterPro" id="IPR043472">
    <property type="entry name" value="Macro_dom-like"/>
</dbReference>
<dbReference type="Proteomes" id="UP000663829">
    <property type="component" value="Unassembled WGS sequence"/>
</dbReference>
<evidence type="ECO:0000313" key="5">
    <source>
        <dbReference type="Proteomes" id="UP000663829"/>
    </source>
</evidence>
<feature type="domain" description="Microbial-type PARG catalytic" evidence="2">
    <location>
        <begin position="593"/>
        <end position="724"/>
    </location>
</feature>
<dbReference type="Pfam" id="PF10021">
    <property type="entry name" value="PARG_cat_microb"/>
    <property type="match status" value="1"/>
</dbReference>
<sequence>MPVDNKNSRSSFEAGHATDQPVTSKKQSTQKPEEQQQQQGSVSDFKQDARASQIGFKKVGILFKKQAELFIGYLDDDNTENLPQKEKSKSPSLSSSSQQVKITVKKNDDQEESHIVYIPVLPHSVSNSELEKTISTRLQDFQIRVKQCQCISEIGVVILHLRNSEDRTKLLDKIQSVVLSKTPLITISFVDQIELVSYIVFDTTKHDQDEDLPTLDEISQRWLQLLKPERPPQCEIVSVDFPNIIKVISYSVDELLLAANFGIFSIKDLHGKIYARADCSFLENLPIKSVPSQFQKIDLLLYLFIVKQLDMSPQEVQTHGQQCQEEGERLYELLVSEKSNKTTTDTQIYVLPKEIKEFKKLFHIELNKESRNVIILASTTVQKWLNRDFIYFYGRLLQKTNHLGYKVTVKLPIIPTATTDSVQQALQSHPMFQNFVGQIKIADEMAIIEFSDRSVYDECVKSGSIQIKINNKNQTLQVERYSSTNNPSEMDINVENWYGTKMKDCKADITQFVPIDPIFRYKWNSKIWLDEFLKVKNDNDIKQPNSTKHLLRVTVMLNTISAIRNKKYLLENVDDDEKEKEIELNALPLKTILYNHQTKLFQSSERKIIQTPYDSTRVLVENTDCMKVYERLVNESCKPLLLNMASATTPGGGYRKGDGAQEEDLFRRSNYYISLDYAWDTTITQLQRKKFSSNFKLEDMSQKELLYPMEEFGCIYTSGITFFRGTEDKGYPYLSSPLYDVKAIAMAAYRDPPLSQNNTRLEITKAAGMRKKIENIFAIAVTHGHDSLVLSALGCGAFKNPPDHVALIFKSVIEQYAGFFKQIIFAIIDDHNTGKQINPDGNHMPFKNVLDKLVVEPCTAPSAGMMIGPYRIDSKDKNSNQLTIDEFVIKGKSPCRYAANCSDINSQKHRERYSHPSLCPYGSGCRSSSDDDVHSQFFIHLKQCSAGGECTNNDQKHLHDFVHVEYCSMGGDCQDTKKSHLKQYRHLPLCEKRLNCPDYMRKVTLHLQQYRHCKSECPFGHNCNDFHDPNHFQAEIHPFNSPCPMTPFSCNRFIKYLQEKDRMTDKDEKELLENHCLKYSHVCPWGRQCNDKSKQHLTTTIHIARNNCPNGNKCEQLNNEEHLNSFTHPNIKDLRLLCKYSGTKCEDLTKLTHLARYRHNINQDYLDVAQFYDLNKKINFVQNYQNLLEPFPTYVTNTLNENWSSIQNVDKKILDWIRSLQPVHRCNPKIFESILLHGHVMGRTFMNKLKKPENVVQTAYNHSRIRQILKQKGKAVHEAVQQLIKPLVELEFIKGKIITDDNPEYDRSYLIASAIKILKVSLKADDIEAIKRKVIEIAQDSILLSKNQTGIGYEVDVAVGTNHHVFSILGPHTGWYYGDVVIVFKPEIMLHPDTNFTIQAATFFPRGAAYELRPWLKDPGTKPERVNHFHSSKLHSTLDGYEYPTALGLMGITGREKKTMKVSLNDIIHYFKSIDSHQTIEVHLPQLIPLTYIEQIFMPRNVFLLMNKKAQDSRAHIFKNKIIVTDDEVDMDIELIAHQGEPPDASRTKYQNYVIKQLLDKIDLRSKTLSSNNNTSQGIYITLSSSQLVTMPHTILQSYQHALAISNNRQLSNDTVYIYFKVKDGDFMLLLTNERIEKGQEQPNLVYLTCYVAPMPPTTTTPDDYYETNSYINSLTPEACDTVLEEKIFKTSSNHFHKGCNTDDYIQYCLKIRCETGQVSLIHAGTNGIYNHSPLEYKFSKNELDVKKLEYIQFQSRSRKISIQNFLIKFEPIPQLHPTIDKQFRTQVPADSNEEAGEKPPQNSSTIGALSNVWRKGDVAPSNGELRVKEPGLFRRIWRQIFRYKTATKQQQDHGSYSEQHTTGDYQKRVQQQQRLVPQHQGYNQKQHNLQEEEQQQTRHQGVQVLNLTQPQQQQTTKNPPCKDSIHCLLQYNHPQTEHHNNAYSHPCRFSEICRDRNDLKHNLQFTHYQHKVSACQHDQQCTKKHDPLHRYEYRHTNLPDLLRPCKYQTKCRQKSSEEHAIGYSHGENIPLSAHHTS</sequence>
<evidence type="ECO:0000313" key="3">
    <source>
        <dbReference type="EMBL" id="CAF1017876.1"/>
    </source>
</evidence>
<feature type="region of interest" description="Disordered" evidence="1">
    <location>
        <begin position="81"/>
        <end position="100"/>
    </location>
</feature>